<dbReference type="Pfam" id="PF03255">
    <property type="entry name" value="ACCA"/>
    <property type="match status" value="1"/>
</dbReference>
<evidence type="ECO:0000256" key="7">
    <source>
        <dbReference type="ARBA" id="ARBA00022516"/>
    </source>
</evidence>
<protein>
    <recommendedName>
        <fullName evidence="16 17">Multifunctional fusion protein</fullName>
    </recommendedName>
    <domain>
        <recommendedName>
            <fullName evidence="16">Acetyl-coenzyme A carboxylase carboxyl transferase subunit alpha</fullName>
            <shortName evidence="16">ACCase subunit alpha</shortName>
            <shortName evidence="16">Acetyl-CoA carboxylase carboxyltransferase subunit alpha</shortName>
            <ecNumber evidence="16">2.1.3.15</ecNumber>
        </recommendedName>
    </domain>
    <domain>
        <recommendedName>
            <fullName evidence="17">Acetyl-coenzyme A carboxylase carboxyl transferase subunit beta</fullName>
            <shortName evidence="17">ACCase subunit beta</shortName>
            <shortName evidence="17">Acetyl-CoA carboxylase carboxyltransferase subunit beta</shortName>
        </recommendedName>
    </domain>
</protein>
<dbReference type="GO" id="GO:0005524">
    <property type="term" value="F:ATP binding"/>
    <property type="evidence" value="ECO:0007669"/>
    <property type="project" value="UniProtKB-KW"/>
</dbReference>
<dbReference type="AlphaFoldDB" id="A0AAE3AYJ3"/>
<dbReference type="InterPro" id="IPR011762">
    <property type="entry name" value="COA_CT_N"/>
</dbReference>
<dbReference type="EMBL" id="JAJEQF010000034">
    <property type="protein sequence ID" value="MCC2168397.1"/>
    <property type="molecule type" value="Genomic_DNA"/>
</dbReference>
<keyword evidence="7 16" id="KW-0444">Lipid biosynthesis</keyword>
<sequence length="573" mass="63466">MNLDHVFKKTKTALKKRESTTTVPDGLLCRCSRCKKPILVQEVRDAYYICPKCGGYFKVRAYERIRRVADEGTFQESDRELVGENPLGFEGYEEKLAAERLKTRMKEAIVTGTGSIDGISAAIGVMDSRFMMASMGWAVGEKLTRLIEKATTENLPLILFTCSGGARMQEGIHSLMQMAKVSAAMAKHHAAGLLSVCVLTDPTTGGVTASFAMEGDVILAEPNALIGFAGPRVIEQTIGQRLPKGFQRSEFLMEHGFVDRIIERSELKKVLADLCRMHDREGCKKALCQLVDTEIQEGAKKNPAACLVLEQKESESAWEHVLAARRADRPVGSDYIRALFSEFYEFHGDRRFGDDPALIGGIGLFEGVPVTVIAQEKGTSAKDRVKHNFGMCQPEGYRKALRLMKEAEKFHRPVICFVDTPGAFCGIGAEERGQGSAIAENLLEISRLKTPVVSIFIGEGGSGGALALACGDEVWMMENAVYSVLSPEGFASILWKDKKCAPEAADKMKLTAEDVVAAQAAERMIKEPEKLTIQNMGSVLEQLREELRRFLKQYAVLEPEKLCDRRYERFRKL</sequence>
<dbReference type="NCBIfam" id="NF041504">
    <property type="entry name" value="AccA_sub"/>
    <property type="match status" value="1"/>
</dbReference>
<feature type="binding site" evidence="17">
    <location>
        <position position="50"/>
    </location>
    <ligand>
        <name>Zn(2+)</name>
        <dbReference type="ChEBI" id="CHEBI:29105"/>
    </ligand>
</feature>
<evidence type="ECO:0000313" key="21">
    <source>
        <dbReference type="EMBL" id="MCC2168397.1"/>
    </source>
</evidence>
<feature type="binding site" evidence="17">
    <location>
        <position position="31"/>
    </location>
    <ligand>
        <name>Zn(2+)</name>
        <dbReference type="ChEBI" id="CHEBI:29105"/>
    </ligand>
</feature>
<keyword evidence="10 16" id="KW-0276">Fatty acid metabolism</keyword>
<feature type="domain" description="CoA carboxyltransferase C-terminal" evidence="20">
    <location>
        <begin position="307"/>
        <end position="553"/>
    </location>
</feature>
<dbReference type="NCBIfam" id="TIGR00515">
    <property type="entry name" value="accD"/>
    <property type="match status" value="1"/>
</dbReference>
<evidence type="ECO:0000256" key="2">
    <source>
        <dbReference type="ARBA" id="ARBA00004956"/>
    </source>
</evidence>
<dbReference type="Gene3D" id="3.90.226.10">
    <property type="entry name" value="2-enoyl-CoA Hydratase, Chain A, domain 1"/>
    <property type="match status" value="2"/>
</dbReference>
<keyword evidence="8 16" id="KW-0808">Transferase</keyword>
<evidence type="ECO:0000256" key="1">
    <source>
        <dbReference type="ARBA" id="ARBA00004496"/>
    </source>
</evidence>
<evidence type="ECO:0000259" key="19">
    <source>
        <dbReference type="PROSITE" id="PS50980"/>
    </source>
</evidence>
<dbReference type="GO" id="GO:0003989">
    <property type="term" value="F:acetyl-CoA carboxylase activity"/>
    <property type="evidence" value="ECO:0007669"/>
    <property type="project" value="InterPro"/>
</dbReference>
<comment type="similarity">
    <text evidence="4">In the N-terminal section; belongs to the AccD/PCCB family.</text>
</comment>
<comment type="similarity">
    <text evidence="17">Belongs to the AccD/PCCB family.</text>
</comment>
<dbReference type="GO" id="GO:0009317">
    <property type="term" value="C:acetyl-CoA carboxylase complex"/>
    <property type="evidence" value="ECO:0007669"/>
    <property type="project" value="InterPro"/>
</dbReference>
<comment type="subunit">
    <text evidence="5">Acetyl-CoA carboxylase is a heterotetramer composed of biotin carboxyl carrier protein (AccB), biotin carboxylase (AccC) and two subunits of ACCase subunit beta/alpha.</text>
</comment>
<keyword evidence="11 16" id="KW-0067">ATP-binding</keyword>
<dbReference type="PRINTS" id="PR01069">
    <property type="entry name" value="ACCCTRFRASEA"/>
</dbReference>
<reference evidence="21 22" key="1">
    <citation type="submission" date="2021-10" db="EMBL/GenBank/DDBJ databases">
        <title>Anaerobic single-cell dispensing facilitates the cultivation of human gut bacteria.</title>
        <authorList>
            <person name="Afrizal A."/>
        </authorList>
    </citation>
    <scope>NUCLEOTIDE SEQUENCE [LARGE SCALE GENOMIC DNA]</scope>
    <source>
        <strain evidence="21 22">CLA-AA-H244</strain>
    </source>
</reference>
<keyword evidence="22" id="KW-1185">Reference proteome</keyword>
<keyword evidence="13 16" id="KW-0275">Fatty acid biosynthesis</keyword>
<comment type="function">
    <text evidence="14 17">Component of the acetyl coenzyme A carboxylase (ACC) complex. Biotin carboxylase (BC) catalyzes the carboxylation of biotin on its carrier protein (BCCP) and then the CO(2) group is transferred by the transcarboxylase to acetyl-CoA to form malonyl-CoA.</text>
</comment>
<comment type="subunit">
    <text evidence="16">Acetyl-CoA carboxylase is a heterohexamer composed of biotin carboxyl carrier protein (AccB), biotin carboxylase (AccC) and two subunits each of ACCase subunit alpha (AccA) and ACCase subunit beta (AccD).</text>
</comment>
<accession>A0AAE3AYJ3</accession>
<dbReference type="GO" id="GO:2001295">
    <property type="term" value="P:malonyl-CoA biosynthetic process"/>
    <property type="evidence" value="ECO:0007669"/>
    <property type="project" value="UniProtKB-UniRule"/>
</dbReference>
<dbReference type="InterPro" id="IPR011763">
    <property type="entry name" value="COA_CT_C"/>
</dbReference>
<keyword evidence="12 16" id="KW-0443">Lipid metabolism</keyword>
<comment type="catalytic activity">
    <reaction evidence="15 16">
        <text>N(6)-carboxybiotinyl-L-lysyl-[protein] + acetyl-CoA = N(6)-biotinyl-L-lysyl-[protein] + malonyl-CoA</text>
        <dbReference type="Rhea" id="RHEA:54728"/>
        <dbReference type="Rhea" id="RHEA-COMP:10505"/>
        <dbReference type="Rhea" id="RHEA-COMP:10506"/>
        <dbReference type="ChEBI" id="CHEBI:57288"/>
        <dbReference type="ChEBI" id="CHEBI:57384"/>
        <dbReference type="ChEBI" id="CHEBI:83144"/>
        <dbReference type="ChEBI" id="CHEBI:83145"/>
        <dbReference type="EC" id="2.1.3.15"/>
    </reaction>
</comment>
<evidence type="ECO:0000256" key="11">
    <source>
        <dbReference type="ARBA" id="ARBA00022840"/>
    </source>
</evidence>
<dbReference type="Proteomes" id="UP001199355">
    <property type="component" value="Unassembled WGS sequence"/>
</dbReference>
<feature type="domain" description="CoA carboxyltransferase N-terminal" evidence="19">
    <location>
        <begin position="27"/>
        <end position="293"/>
    </location>
</feature>
<keyword evidence="6 16" id="KW-0963">Cytoplasm</keyword>
<evidence type="ECO:0000313" key="22">
    <source>
        <dbReference type="Proteomes" id="UP001199355"/>
    </source>
</evidence>
<keyword evidence="17" id="KW-0862">Zinc</keyword>
<keyword evidence="21" id="KW-0436">Ligase</keyword>
<comment type="function">
    <text evidence="16">Component of the acetyl coenzyme A carboxylase (ACC) complex. First, biotin carboxylase catalyzes the carboxylation of biotin on its carrier protein (BCCP) and then the CO(2) group is transferred by the carboxyltransferase to acetyl-CoA to form malonyl-CoA.</text>
</comment>
<comment type="similarity">
    <text evidence="16">Belongs to the AccA family.</text>
</comment>
<keyword evidence="17" id="KW-0479">Metal-binding</keyword>
<comment type="pathway">
    <text evidence="2 16">Lipid metabolism; malonyl-CoA biosynthesis; malonyl-CoA from acetyl-CoA: step 1/1.</text>
</comment>
<evidence type="ECO:0000256" key="13">
    <source>
        <dbReference type="ARBA" id="ARBA00023160"/>
    </source>
</evidence>
<evidence type="ECO:0000256" key="4">
    <source>
        <dbReference type="ARBA" id="ARBA00010284"/>
    </source>
</evidence>
<dbReference type="InterPro" id="IPR000438">
    <property type="entry name" value="Acetyl_CoA_COase_Trfase_b_su"/>
</dbReference>
<evidence type="ECO:0000256" key="10">
    <source>
        <dbReference type="ARBA" id="ARBA00022832"/>
    </source>
</evidence>
<dbReference type="NCBIfam" id="TIGR00513">
    <property type="entry name" value="accA"/>
    <property type="match status" value="1"/>
</dbReference>
<dbReference type="InterPro" id="IPR029045">
    <property type="entry name" value="ClpP/crotonase-like_dom_sf"/>
</dbReference>
<dbReference type="InterPro" id="IPR034733">
    <property type="entry name" value="AcCoA_carboxyl_beta"/>
</dbReference>
<evidence type="ECO:0000256" key="9">
    <source>
        <dbReference type="ARBA" id="ARBA00022741"/>
    </source>
</evidence>
<proteinExistence type="inferred from homology"/>
<dbReference type="GO" id="GO:0008270">
    <property type="term" value="F:zinc ion binding"/>
    <property type="evidence" value="ECO:0007669"/>
    <property type="project" value="UniProtKB-UniRule"/>
</dbReference>
<evidence type="ECO:0000256" key="5">
    <source>
        <dbReference type="ARBA" id="ARBA00011664"/>
    </source>
</evidence>
<dbReference type="HAMAP" id="MF_00823">
    <property type="entry name" value="AcetylCoA_CT_alpha"/>
    <property type="match status" value="1"/>
</dbReference>
<evidence type="ECO:0000256" key="3">
    <source>
        <dbReference type="ARBA" id="ARBA00006276"/>
    </source>
</evidence>
<dbReference type="Pfam" id="PF01039">
    <property type="entry name" value="Carboxyl_trans"/>
    <property type="match status" value="1"/>
</dbReference>
<evidence type="ECO:0000259" key="20">
    <source>
        <dbReference type="PROSITE" id="PS50989"/>
    </source>
</evidence>
<evidence type="ECO:0000256" key="12">
    <source>
        <dbReference type="ARBA" id="ARBA00023098"/>
    </source>
</evidence>
<dbReference type="EC" id="2.1.3.15" evidence="16"/>
<keyword evidence="18" id="KW-0175">Coiled coil</keyword>
<dbReference type="SUPFAM" id="SSF52096">
    <property type="entry name" value="ClpP/crotonase"/>
    <property type="match status" value="2"/>
</dbReference>
<feature type="binding site" evidence="17">
    <location>
        <position position="53"/>
    </location>
    <ligand>
        <name>Zn(2+)</name>
        <dbReference type="ChEBI" id="CHEBI:29105"/>
    </ligand>
</feature>
<evidence type="ECO:0000256" key="18">
    <source>
        <dbReference type="SAM" id="Coils"/>
    </source>
</evidence>
<evidence type="ECO:0000256" key="14">
    <source>
        <dbReference type="ARBA" id="ARBA00025280"/>
    </source>
</evidence>
<comment type="caution">
    <text evidence="21">The sequence shown here is derived from an EMBL/GenBank/DDBJ whole genome shotgun (WGS) entry which is preliminary data.</text>
</comment>
<evidence type="ECO:0000256" key="6">
    <source>
        <dbReference type="ARBA" id="ARBA00022490"/>
    </source>
</evidence>
<keyword evidence="9 16" id="KW-0547">Nucleotide-binding</keyword>
<comment type="cofactor">
    <cofactor evidence="17">
        <name>Zn(2+)</name>
        <dbReference type="ChEBI" id="CHEBI:29105"/>
    </cofactor>
    <text evidence="17">Binds 1 zinc ion per subunit.</text>
</comment>
<dbReference type="HAMAP" id="MF_01395">
    <property type="entry name" value="AcetylCoA_CT_beta"/>
    <property type="match status" value="1"/>
</dbReference>
<dbReference type="PROSITE" id="PS50980">
    <property type="entry name" value="COA_CT_NTER"/>
    <property type="match status" value="1"/>
</dbReference>
<dbReference type="PANTHER" id="PTHR42853">
    <property type="entry name" value="ACETYL-COENZYME A CARBOXYLASE CARBOXYL TRANSFERASE SUBUNIT ALPHA"/>
    <property type="match status" value="1"/>
</dbReference>
<gene>
    <name evidence="17 21" type="primary">accD</name>
    <name evidence="16" type="synonym">accA</name>
    <name evidence="21" type="ORF">LKD45_11990</name>
</gene>
<dbReference type="PROSITE" id="PS50989">
    <property type="entry name" value="COA_CT_CTER"/>
    <property type="match status" value="1"/>
</dbReference>
<organism evidence="21 22">
    <name type="scientific">Gallintestinimicrobium propionicum</name>
    <dbReference type="NCBI Taxonomy" id="2981770"/>
    <lineage>
        <taxon>Bacteria</taxon>
        <taxon>Bacillati</taxon>
        <taxon>Bacillota</taxon>
        <taxon>Clostridia</taxon>
        <taxon>Lachnospirales</taxon>
        <taxon>Lachnospiraceae</taxon>
        <taxon>Gallintestinimicrobium</taxon>
    </lineage>
</organism>
<feature type="coiled-coil region" evidence="18">
    <location>
        <begin position="533"/>
        <end position="560"/>
    </location>
</feature>
<evidence type="ECO:0000256" key="15">
    <source>
        <dbReference type="ARBA" id="ARBA00049152"/>
    </source>
</evidence>
<dbReference type="RefSeq" id="WP_308728653.1">
    <property type="nucleotide sequence ID" value="NZ_JAJEQF010000034.1"/>
</dbReference>
<feature type="zinc finger region" description="C4-type" evidence="17">
    <location>
        <begin position="31"/>
        <end position="53"/>
    </location>
</feature>
<comment type="subcellular location">
    <subcellularLocation>
        <location evidence="1 16">Cytoplasm</location>
    </subcellularLocation>
</comment>
<name>A0AAE3AYJ3_9FIRM</name>
<evidence type="ECO:0000256" key="17">
    <source>
        <dbReference type="HAMAP-Rule" id="MF_01395"/>
    </source>
</evidence>
<dbReference type="GO" id="GO:0016743">
    <property type="term" value="F:carboxyl- or carbamoyltransferase activity"/>
    <property type="evidence" value="ECO:0007669"/>
    <property type="project" value="UniProtKB-UniRule"/>
</dbReference>
<keyword evidence="17" id="KW-0863">Zinc-finger</keyword>
<evidence type="ECO:0000256" key="16">
    <source>
        <dbReference type="HAMAP-Rule" id="MF_00823"/>
    </source>
</evidence>
<dbReference type="GO" id="GO:0006633">
    <property type="term" value="P:fatty acid biosynthetic process"/>
    <property type="evidence" value="ECO:0007669"/>
    <property type="project" value="UniProtKB-KW"/>
</dbReference>
<dbReference type="InterPro" id="IPR001095">
    <property type="entry name" value="Acetyl_CoA_COase_a_su"/>
</dbReference>
<evidence type="ECO:0000256" key="8">
    <source>
        <dbReference type="ARBA" id="ARBA00022679"/>
    </source>
</evidence>
<dbReference type="PANTHER" id="PTHR42853:SF3">
    <property type="entry name" value="ACETYL-COENZYME A CARBOXYLASE CARBOXYL TRANSFERASE SUBUNIT ALPHA, CHLOROPLASTIC"/>
    <property type="match status" value="1"/>
</dbReference>
<comment type="similarity">
    <text evidence="3">In the C-terminal section; belongs to the AccA family.</text>
</comment>
<feature type="binding site" evidence="17">
    <location>
        <position position="34"/>
    </location>
    <ligand>
        <name>Zn(2+)</name>
        <dbReference type="ChEBI" id="CHEBI:29105"/>
    </ligand>
</feature>